<gene>
    <name evidence="2" type="ORF">CRV06_11715</name>
</gene>
<keyword evidence="2" id="KW-0808">Transferase</keyword>
<dbReference type="Proteomes" id="UP000290191">
    <property type="component" value="Unassembled WGS sequence"/>
</dbReference>
<dbReference type="GO" id="GO:0016747">
    <property type="term" value="F:acyltransferase activity, transferring groups other than amino-acyl groups"/>
    <property type="evidence" value="ECO:0007669"/>
    <property type="project" value="InterPro"/>
</dbReference>
<dbReference type="InterPro" id="IPR016181">
    <property type="entry name" value="Acyl_CoA_acyltransferase"/>
</dbReference>
<sequence length="175" mass="21120">MDFETVNLNDLQNRYFAQAWKLYENSFPKDERRTFNEQKTVSKDEKYKALGIIKDNELLAILFFWIFDKNVFIEHFAVNSAFRGQAFGSKILKSFLSKYENVVLEIELIKDEICEKRLNFYKKFDFVVNEYRHFQIPFRKDSKELELLLLSHKKPLSKEQYKVLYTQMKNSLTLK</sequence>
<dbReference type="STRING" id="877500.GCA_000935065_00296"/>
<dbReference type="CDD" id="cd04301">
    <property type="entry name" value="NAT_SF"/>
    <property type="match status" value="1"/>
</dbReference>
<proteinExistence type="predicted"/>
<dbReference type="EMBL" id="PDKO01000011">
    <property type="protein sequence ID" value="RXJ61844.1"/>
    <property type="molecule type" value="Genomic_DNA"/>
</dbReference>
<dbReference type="PROSITE" id="PS51186">
    <property type="entry name" value="GNAT"/>
    <property type="match status" value="1"/>
</dbReference>
<dbReference type="Pfam" id="PF00583">
    <property type="entry name" value="Acetyltransf_1"/>
    <property type="match status" value="1"/>
</dbReference>
<keyword evidence="3" id="KW-1185">Reference proteome</keyword>
<dbReference type="Gene3D" id="3.40.630.30">
    <property type="match status" value="1"/>
</dbReference>
<feature type="domain" description="N-acetyltransferase" evidence="1">
    <location>
        <begin position="6"/>
        <end position="150"/>
    </location>
</feature>
<dbReference type="InterPro" id="IPR000182">
    <property type="entry name" value="GNAT_dom"/>
</dbReference>
<dbReference type="OrthoDB" id="9127144at2"/>
<evidence type="ECO:0000313" key="2">
    <source>
        <dbReference type="EMBL" id="RXJ61844.1"/>
    </source>
</evidence>
<name>A0A4Q0XYK7_9BACT</name>
<evidence type="ECO:0000259" key="1">
    <source>
        <dbReference type="PROSITE" id="PS51186"/>
    </source>
</evidence>
<comment type="caution">
    <text evidence="2">The sequence shown here is derived from an EMBL/GenBank/DDBJ whole genome shotgun (WGS) entry which is preliminary data.</text>
</comment>
<dbReference type="RefSeq" id="WP_129082619.1">
    <property type="nucleotide sequence ID" value="NZ_CP041070.1"/>
</dbReference>
<organism evidence="2 3">
    <name type="scientific">Halarcobacter anaerophilus</name>
    <dbReference type="NCBI Taxonomy" id="877500"/>
    <lineage>
        <taxon>Bacteria</taxon>
        <taxon>Pseudomonadati</taxon>
        <taxon>Campylobacterota</taxon>
        <taxon>Epsilonproteobacteria</taxon>
        <taxon>Campylobacterales</taxon>
        <taxon>Arcobacteraceae</taxon>
        <taxon>Halarcobacter</taxon>
    </lineage>
</organism>
<protein>
    <submittedName>
        <fullName evidence="2">GNAT family N-acetyltransferase</fullName>
    </submittedName>
</protein>
<accession>A0A4Q0XYK7</accession>
<dbReference type="SUPFAM" id="SSF55729">
    <property type="entry name" value="Acyl-CoA N-acyltransferases (Nat)"/>
    <property type="match status" value="1"/>
</dbReference>
<dbReference type="AlphaFoldDB" id="A0A4Q0XYK7"/>
<reference evidence="2 3" key="1">
    <citation type="submission" date="2017-10" db="EMBL/GenBank/DDBJ databases">
        <title>Genomics of the genus Arcobacter.</title>
        <authorList>
            <person name="Perez-Cataluna A."/>
            <person name="Figueras M.J."/>
        </authorList>
    </citation>
    <scope>NUCLEOTIDE SEQUENCE [LARGE SCALE GENOMIC DNA]</scope>
    <source>
        <strain evidence="2 3">DSM 24636</strain>
    </source>
</reference>
<evidence type="ECO:0000313" key="3">
    <source>
        <dbReference type="Proteomes" id="UP000290191"/>
    </source>
</evidence>